<proteinExistence type="predicted"/>
<organism evidence="1 2">
    <name type="scientific">Cellulomonas alba</name>
    <dbReference type="NCBI Taxonomy" id="3053467"/>
    <lineage>
        <taxon>Bacteria</taxon>
        <taxon>Bacillati</taxon>
        <taxon>Actinomycetota</taxon>
        <taxon>Actinomycetes</taxon>
        <taxon>Micrococcales</taxon>
        <taxon>Cellulomonadaceae</taxon>
        <taxon>Cellulomonas</taxon>
    </lineage>
</organism>
<name>A0ABT7SI62_9CELL</name>
<dbReference type="RefSeq" id="WP_289455908.1">
    <property type="nucleotide sequence ID" value="NZ_JAUCGQ010000002.1"/>
</dbReference>
<evidence type="ECO:0000313" key="2">
    <source>
        <dbReference type="Proteomes" id="UP001529338"/>
    </source>
</evidence>
<keyword evidence="2" id="KW-1185">Reference proteome</keyword>
<reference evidence="1 2" key="1">
    <citation type="submission" date="2023-06" db="EMBL/GenBank/DDBJ databases">
        <title>Cellulomonas sp. MW4 Whole genome sequence.</title>
        <authorList>
            <person name="Park S."/>
        </authorList>
    </citation>
    <scope>NUCLEOTIDE SEQUENCE [LARGE SCALE GENOMIC DNA]</scope>
    <source>
        <strain evidence="1 2">MW4</strain>
    </source>
</reference>
<protein>
    <submittedName>
        <fullName evidence="1">Uncharacterized protein</fullName>
    </submittedName>
</protein>
<gene>
    <name evidence="1" type="ORF">QRT04_13125</name>
</gene>
<accession>A0ABT7SI62</accession>
<comment type="caution">
    <text evidence="1">The sequence shown here is derived from an EMBL/GenBank/DDBJ whole genome shotgun (WGS) entry which is preliminary data.</text>
</comment>
<dbReference type="Proteomes" id="UP001529338">
    <property type="component" value="Unassembled WGS sequence"/>
</dbReference>
<sequence length="390" mass="40345">MSTSNVWTETIGTDPDALVSGLMSKGIEKYDALRLINNLVAVNLGQSPRHFTFSSALPTSTAAPCAPTFARTFDHQDWVDGESTVQAGESADDKGFNWRFHAIAADLDALHTDTQNLFQCLSTLRAQLVAALQDVAAELNRIDADMAGLGERVQPKNQWETFVDAPQFLGVRDLDGSKVTMWKTGQNVVVLPGVDTVGLQETVSQRVATGGQVAQYATENPQFGKDVQAGQTVQALIDKYGNEHLADGRTVAQALNVLPLTSTYADPATLVTAVNGQEQAFLRSTVGSVDAVGAVVGVTSTGAPLSTASAYSVVSGVVGAPAVTGTETAAGSRATLNAGLNAAGFATVADFSGKSASQIVAALGKQGITVTDAQAGNIVAQAQMIAGFGG</sequence>
<dbReference type="EMBL" id="JAUCGQ010000002">
    <property type="protein sequence ID" value="MDM7855876.1"/>
    <property type="molecule type" value="Genomic_DNA"/>
</dbReference>
<evidence type="ECO:0000313" key="1">
    <source>
        <dbReference type="EMBL" id="MDM7855876.1"/>
    </source>
</evidence>